<comment type="function">
    <text evidence="10">May play an important regulatory role in cell growth and in the bacterial response to nutrient deprivation.</text>
</comment>
<dbReference type="Pfam" id="PF03144">
    <property type="entry name" value="GTP_EFTU_D2"/>
    <property type="match status" value="1"/>
</dbReference>
<keyword evidence="4 13" id="KW-0251">Elongation factor</keyword>
<dbReference type="Gene3D" id="3.40.50.300">
    <property type="entry name" value="P-loop containing nucleotide triphosphate hydrolases"/>
    <property type="match status" value="1"/>
</dbReference>
<dbReference type="PROSITE" id="PS00301">
    <property type="entry name" value="G_TR_1"/>
    <property type="match status" value="1"/>
</dbReference>
<keyword evidence="6 13" id="KW-0460">Magnesium</keyword>
<dbReference type="InterPro" id="IPR004541">
    <property type="entry name" value="Transl_elong_EFTu/EF1A_bac/org"/>
</dbReference>
<dbReference type="CDD" id="cd03707">
    <property type="entry name" value="EFTU_III"/>
    <property type="match status" value="1"/>
</dbReference>
<evidence type="ECO:0000259" key="14">
    <source>
        <dbReference type="PROSITE" id="PS51722"/>
    </source>
</evidence>
<dbReference type="NCBIfam" id="TIGR00231">
    <property type="entry name" value="small_GTP"/>
    <property type="match status" value="1"/>
</dbReference>
<feature type="binding site" evidence="13">
    <location>
        <begin position="136"/>
        <end position="139"/>
    </location>
    <ligand>
        <name>GTP</name>
        <dbReference type="ChEBI" id="CHEBI:37565"/>
    </ligand>
</feature>
<keyword evidence="2 13" id="KW-0479">Metal-binding</keyword>
<evidence type="ECO:0000256" key="12">
    <source>
        <dbReference type="ARBA" id="ARBA00064283"/>
    </source>
</evidence>
<evidence type="ECO:0000256" key="9">
    <source>
        <dbReference type="ARBA" id="ARBA00029554"/>
    </source>
</evidence>
<sequence>MSKETFSRNKPHVNVGTIGHVDHGKTTLTAALTKVGNESIGANVRAYDQIDNAPEERERGITISTSHVEYESENRHYAHVDCPGHADYVKNMITGAAQMDGAILVCSAADGPMPQTREHILLSRQVGVPYILVFLNKADMVDDAELIELVEMEVRELLDAYDFPGDDTPVIVGSALKAIEGDESEIGVPAIKKLLAALDEWIPEPVREIDKPFLMPIEDVFSISGRGTVVTGRIESGIVKTGEELEIVGIRPTQKTTCTGVEMFRKLLDQGQAGDNVGVLLRGTKREDVERGQVLAKPGSIKPHTKFEAEVYVLSKEEGGRHTPFFKGYRPQFYFRTTDVTGACELPEGVEMVMPGDNVKMVVELINPIAMDEGLRFAIREGGRTVGAGVVAKVIA</sequence>
<comment type="subunit">
    <text evidence="12">(Microbial infection) Upon infection by bacteriophage Qbeta, part of the viral RNA-dependent RNA polymerase complex, the other subunits are the viral replicase catalytic subunit (AC P14647), host ribosomal protein S1 and EF-Ts.</text>
</comment>
<dbReference type="FunFam" id="2.40.30.10:FF:000001">
    <property type="entry name" value="Elongation factor Tu"/>
    <property type="match status" value="1"/>
</dbReference>
<dbReference type="NCBIfam" id="NF009373">
    <property type="entry name" value="PRK12736.1"/>
    <property type="match status" value="1"/>
</dbReference>
<evidence type="ECO:0000256" key="3">
    <source>
        <dbReference type="ARBA" id="ARBA00022741"/>
    </source>
</evidence>
<dbReference type="PRINTS" id="PR00315">
    <property type="entry name" value="ELONGATNFCT"/>
</dbReference>
<keyword evidence="16" id="KW-1185">Reference proteome</keyword>
<dbReference type="PROSITE" id="PS51722">
    <property type="entry name" value="G_TR_2"/>
    <property type="match status" value="1"/>
</dbReference>
<keyword evidence="5 13" id="KW-0378">Hydrolase</keyword>
<dbReference type="InterPro" id="IPR004160">
    <property type="entry name" value="Transl_elong_EFTu/EF1A_C"/>
</dbReference>
<evidence type="ECO:0000313" key="15">
    <source>
        <dbReference type="EMBL" id="PWD84932.1"/>
    </source>
</evidence>
<evidence type="ECO:0000256" key="1">
    <source>
        <dbReference type="ARBA" id="ARBA00007249"/>
    </source>
</evidence>
<dbReference type="SUPFAM" id="SSF50447">
    <property type="entry name" value="Translation proteins"/>
    <property type="match status" value="1"/>
</dbReference>
<dbReference type="NCBIfam" id="NF009372">
    <property type="entry name" value="PRK12735.1"/>
    <property type="match status" value="1"/>
</dbReference>
<keyword evidence="13" id="KW-0963">Cytoplasm</keyword>
<evidence type="ECO:0000256" key="11">
    <source>
        <dbReference type="ARBA" id="ARBA00063778"/>
    </source>
</evidence>
<comment type="subunit">
    <text evidence="11">Monomer. Heterotetramer composed of two EF-Ts.EF-Tu dimer complexes.</text>
</comment>
<dbReference type="Gene3D" id="2.40.30.10">
    <property type="entry name" value="Translation factors"/>
    <property type="match status" value="2"/>
</dbReference>
<keyword evidence="3 13" id="KW-0547">Nucleotide-binding</keyword>
<dbReference type="GO" id="GO:0003924">
    <property type="term" value="F:GTPase activity"/>
    <property type="evidence" value="ECO:0007669"/>
    <property type="project" value="UniProtKB-UniRule"/>
</dbReference>
<organism evidence="15 16">
    <name type="scientific">Ignatzschineria indica</name>
    <dbReference type="NCBI Taxonomy" id="472583"/>
    <lineage>
        <taxon>Bacteria</taxon>
        <taxon>Pseudomonadati</taxon>
        <taxon>Pseudomonadota</taxon>
        <taxon>Gammaproteobacteria</taxon>
        <taxon>Cardiobacteriales</taxon>
        <taxon>Ignatzschineriaceae</taxon>
        <taxon>Ignatzschineria</taxon>
    </lineage>
</organism>
<proteinExistence type="inferred from homology"/>
<dbReference type="InterPro" id="IPR031157">
    <property type="entry name" value="G_TR_CS"/>
</dbReference>
<name>A0A2U2AP05_9GAMM</name>
<evidence type="ECO:0000256" key="5">
    <source>
        <dbReference type="ARBA" id="ARBA00022801"/>
    </source>
</evidence>
<dbReference type="InterPro" id="IPR009001">
    <property type="entry name" value="Transl_elong_EF1A/Init_IF2_C"/>
</dbReference>
<feature type="binding site" evidence="13">
    <location>
        <position position="26"/>
    </location>
    <ligand>
        <name>Mg(2+)</name>
        <dbReference type="ChEBI" id="CHEBI:18420"/>
    </ligand>
</feature>
<dbReference type="RefSeq" id="WP_094566715.1">
    <property type="nucleotide sequence ID" value="NZ_BMXZ01000001.1"/>
</dbReference>
<dbReference type="SUPFAM" id="SSF52540">
    <property type="entry name" value="P-loop containing nucleoside triphosphate hydrolases"/>
    <property type="match status" value="1"/>
</dbReference>
<keyword evidence="8 13" id="KW-0342">GTP-binding</keyword>
<evidence type="ECO:0000256" key="2">
    <source>
        <dbReference type="ARBA" id="ARBA00022723"/>
    </source>
</evidence>
<comment type="similarity">
    <text evidence="1 13">Belongs to the TRAFAC class translation factor GTPase superfamily. Classic translation factor GTPase family. EF-Tu/EF-1A subfamily.</text>
</comment>
<comment type="catalytic activity">
    <reaction evidence="13">
        <text>GTP + H2O = GDP + phosphate + H(+)</text>
        <dbReference type="Rhea" id="RHEA:19669"/>
        <dbReference type="ChEBI" id="CHEBI:15377"/>
        <dbReference type="ChEBI" id="CHEBI:15378"/>
        <dbReference type="ChEBI" id="CHEBI:37565"/>
        <dbReference type="ChEBI" id="CHEBI:43474"/>
        <dbReference type="ChEBI" id="CHEBI:58189"/>
        <dbReference type="EC" id="3.6.5.3"/>
    </reaction>
</comment>
<dbReference type="GO" id="GO:0005829">
    <property type="term" value="C:cytosol"/>
    <property type="evidence" value="ECO:0007669"/>
    <property type="project" value="TreeGrafter"/>
</dbReference>
<feature type="domain" description="Tr-type G" evidence="14">
    <location>
        <begin position="10"/>
        <end position="206"/>
    </location>
</feature>
<gene>
    <name evidence="13 15" type="primary">tuf</name>
    <name evidence="15" type="ORF">DC082_05250</name>
</gene>
<dbReference type="AlphaFoldDB" id="A0A2U2AP05"/>
<dbReference type="SUPFAM" id="SSF50465">
    <property type="entry name" value="EF-Tu/eEF-1alpha/eIF2-gamma C-terminal domain"/>
    <property type="match status" value="1"/>
</dbReference>
<comment type="caution">
    <text evidence="15">The sequence shown here is derived from an EMBL/GenBank/DDBJ whole genome shotgun (WGS) entry which is preliminary data.</text>
</comment>
<dbReference type="NCBIfam" id="TIGR00485">
    <property type="entry name" value="EF-Tu"/>
    <property type="match status" value="1"/>
</dbReference>
<dbReference type="CDD" id="cd03697">
    <property type="entry name" value="EFTU_II"/>
    <property type="match status" value="1"/>
</dbReference>
<evidence type="ECO:0000256" key="6">
    <source>
        <dbReference type="ARBA" id="ARBA00022842"/>
    </source>
</evidence>
<feature type="binding site" evidence="13">
    <location>
        <begin position="19"/>
        <end position="26"/>
    </location>
    <ligand>
        <name>GTP</name>
        <dbReference type="ChEBI" id="CHEBI:37565"/>
    </ligand>
</feature>
<evidence type="ECO:0000256" key="7">
    <source>
        <dbReference type="ARBA" id="ARBA00022917"/>
    </source>
</evidence>
<dbReference type="InterPro" id="IPR041709">
    <property type="entry name" value="EF-Tu_GTP-bd"/>
</dbReference>
<dbReference type="InterPro" id="IPR004161">
    <property type="entry name" value="EFTu-like_2"/>
</dbReference>
<dbReference type="CDD" id="cd01884">
    <property type="entry name" value="EF_Tu"/>
    <property type="match status" value="1"/>
</dbReference>
<evidence type="ECO:0000313" key="16">
    <source>
        <dbReference type="Proteomes" id="UP000244948"/>
    </source>
</evidence>
<dbReference type="InterPro" id="IPR027417">
    <property type="entry name" value="P-loop_NTPase"/>
</dbReference>
<dbReference type="HAMAP" id="MF_00118_B">
    <property type="entry name" value="EF_Tu_B"/>
    <property type="match status" value="1"/>
</dbReference>
<evidence type="ECO:0000256" key="13">
    <source>
        <dbReference type="HAMAP-Rule" id="MF_00118"/>
    </source>
</evidence>
<dbReference type="GO" id="GO:0000287">
    <property type="term" value="F:magnesium ion binding"/>
    <property type="evidence" value="ECO:0007669"/>
    <property type="project" value="UniProtKB-UniRule"/>
</dbReference>
<dbReference type="Pfam" id="PF00009">
    <property type="entry name" value="GTP_EFTU"/>
    <property type="match status" value="1"/>
</dbReference>
<dbReference type="GO" id="GO:0003746">
    <property type="term" value="F:translation elongation factor activity"/>
    <property type="evidence" value="ECO:0007669"/>
    <property type="project" value="UniProtKB-UniRule"/>
</dbReference>
<dbReference type="InterPro" id="IPR050055">
    <property type="entry name" value="EF-Tu_GTPase"/>
</dbReference>
<reference evidence="15 16" key="1">
    <citation type="journal article" date="2018" name="Genome Announc.">
        <title>Ignatzschineria cameli sp. nov., isolated from necrotic foot tissue of dromedaries (Camelus dromedarius) and associated maggots (Wohlfahrtia species) in Dubai.</title>
        <authorList>
            <person name="Tsang C.C."/>
            <person name="Tang J.Y."/>
            <person name="Fong J.Y."/>
            <person name="Kinne J."/>
            <person name="Lee H.H."/>
            <person name="Joseph M."/>
            <person name="Jose S."/>
            <person name="Schuster R.K."/>
            <person name="Tang Y."/>
            <person name="Sivakumar S."/>
            <person name="Chen J.H."/>
            <person name="Teng J.L."/>
            <person name="Lau S.K."/>
            <person name="Wernery U."/>
            <person name="Woo P.C."/>
        </authorList>
    </citation>
    <scope>NUCLEOTIDE SEQUENCE [LARGE SCALE GENOMIC DNA]</scope>
    <source>
        <strain evidence="15 16">KCTC 22643</strain>
    </source>
</reference>
<accession>A0A2U2AP05</accession>
<dbReference type="EMBL" id="QEWR01000002">
    <property type="protein sequence ID" value="PWD84932.1"/>
    <property type="molecule type" value="Genomic_DNA"/>
</dbReference>
<comment type="function">
    <text evidence="13">GTP hydrolase that promotes the GTP-dependent binding of aminoacyl-tRNA to the A-site of ribosomes during protein biosynthesis.</text>
</comment>
<feature type="binding site" evidence="13">
    <location>
        <begin position="81"/>
        <end position="85"/>
    </location>
    <ligand>
        <name>GTP</name>
        <dbReference type="ChEBI" id="CHEBI:37565"/>
    </ligand>
</feature>
<dbReference type="InterPro" id="IPR009000">
    <property type="entry name" value="Transl_B-barrel_sf"/>
</dbReference>
<dbReference type="InterPro" id="IPR000795">
    <property type="entry name" value="T_Tr_GTP-bd_dom"/>
</dbReference>
<dbReference type="InterPro" id="IPR033720">
    <property type="entry name" value="EFTU_2"/>
</dbReference>
<dbReference type="FunFam" id="3.40.50.300:FF:000003">
    <property type="entry name" value="Elongation factor Tu"/>
    <property type="match status" value="1"/>
</dbReference>
<dbReference type="InterPro" id="IPR005225">
    <property type="entry name" value="Small_GTP-bd"/>
</dbReference>
<dbReference type="Pfam" id="PF03143">
    <property type="entry name" value="GTP_EFTU_D3"/>
    <property type="match status" value="1"/>
</dbReference>
<keyword evidence="7 13" id="KW-0648">Protein biosynthesis</keyword>
<dbReference type="Proteomes" id="UP000244948">
    <property type="component" value="Unassembled WGS sequence"/>
</dbReference>
<dbReference type="GO" id="GO:0005525">
    <property type="term" value="F:GTP binding"/>
    <property type="evidence" value="ECO:0007669"/>
    <property type="project" value="UniProtKB-UniRule"/>
</dbReference>
<dbReference type="EC" id="3.6.5.3" evidence="13"/>
<dbReference type="PANTHER" id="PTHR43721:SF22">
    <property type="entry name" value="ELONGATION FACTOR TU, MITOCHONDRIAL"/>
    <property type="match status" value="1"/>
</dbReference>
<evidence type="ECO:0000256" key="10">
    <source>
        <dbReference type="ARBA" id="ARBA00058140"/>
    </source>
</evidence>
<protein>
    <recommendedName>
        <fullName evidence="9 13">Elongation factor Tu</fullName>
        <shortName evidence="13">EF-Tu</shortName>
        <ecNumber evidence="13">3.6.5.3</ecNumber>
    </recommendedName>
</protein>
<dbReference type="NCBIfam" id="NF000766">
    <property type="entry name" value="PRK00049.1"/>
    <property type="match status" value="1"/>
</dbReference>
<evidence type="ECO:0000256" key="4">
    <source>
        <dbReference type="ARBA" id="ARBA00022768"/>
    </source>
</evidence>
<evidence type="ECO:0000256" key="8">
    <source>
        <dbReference type="ARBA" id="ARBA00023134"/>
    </source>
</evidence>
<dbReference type="PANTHER" id="PTHR43721">
    <property type="entry name" value="ELONGATION FACTOR TU-RELATED"/>
    <property type="match status" value="1"/>
</dbReference>
<comment type="subcellular location">
    <subcellularLocation>
        <location evidence="13">Cytoplasm</location>
    </subcellularLocation>
</comment>